<name>C7GV29_YEAS2</name>
<reference evidence="12 13" key="1">
    <citation type="journal article" date="2009" name="Genome Res.">
        <title>Genome structure of a Saccharomyces cerevisiae strain widely used in bioethanol production.</title>
        <authorList>
            <person name="Argueso J.L."/>
            <person name="Carazzolle M.F."/>
            <person name="Mieczkowski P.A."/>
            <person name="Duarte F.M."/>
            <person name="Netto O.V."/>
            <person name="Missawa S.K."/>
            <person name="Galzerani F."/>
            <person name="Costa G.G."/>
            <person name="Vidal R.O."/>
            <person name="Noronha M.F."/>
            <person name="Dominska M."/>
            <person name="Andrietta M.G."/>
            <person name="Andrietta S.R."/>
            <person name="Cunha A.F."/>
            <person name="Gomes L.H."/>
            <person name="Tavares F.C."/>
            <person name="Alcarde A.R."/>
            <person name="Dietrich F.S."/>
            <person name="McCusker J.H."/>
            <person name="Petes T.D."/>
            <person name="Pereira G.A."/>
        </authorList>
    </citation>
    <scope>NUCLEOTIDE SEQUENCE [LARGE SCALE GENOMIC DNA]</scope>
    <source>
        <strain evidence="12 13">JAY291</strain>
    </source>
</reference>
<dbReference type="GO" id="GO:0033539">
    <property type="term" value="P:fatty acid beta-oxidation using acyl-CoA dehydrogenase"/>
    <property type="evidence" value="ECO:0007669"/>
    <property type="project" value="TreeGrafter"/>
</dbReference>
<evidence type="ECO:0000256" key="1">
    <source>
        <dbReference type="ARBA" id="ARBA00004305"/>
    </source>
</evidence>
<keyword evidence="4 9" id="KW-0813">Transport</keyword>
<keyword evidence="5 9" id="KW-0285">Flavoprotein</keyword>
<dbReference type="GO" id="GO:0050660">
    <property type="term" value="F:flavin adenine dinucleotide binding"/>
    <property type="evidence" value="ECO:0007669"/>
    <property type="project" value="InterPro"/>
</dbReference>
<dbReference type="SMART" id="SM00893">
    <property type="entry name" value="ETF"/>
    <property type="match status" value="1"/>
</dbReference>
<keyword evidence="6 9" id="KW-0274">FAD</keyword>
<gene>
    <name evidence="12" type="ORF">C1Q_04319</name>
</gene>
<dbReference type="InterPro" id="IPR014730">
    <property type="entry name" value="ETF_a/b_N"/>
</dbReference>
<evidence type="ECO:0000313" key="13">
    <source>
        <dbReference type="Proteomes" id="UP000008073"/>
    </source>
</evidence>
<evidence type="ECO:0000256" key="7">
    <source>
        <dbReference type="ARBA" id="ARBA00022982"/>
    </source>
</evidence>
<accession>C7GV29</accession>
<dbReference type="OrthoDB" id="1715808at2759"/>
<dbReference type="Pfam" id="PF00766">
    <property type="entry name" value="ETF_alpha"/>
    <property type="match status" value="1"/>
</dbReference>
<comment type="similarity">
    <text evidence="2 9">Belongs to the ETF alpha-subunit/FixB family.</text>
</comment>
<evidence type="ECO:0000256" key="10">
    <source>
        <dbReference type="PIRSR" id="PIRSR000089-1"/>
    </source>
</evidence>
<comment type="cofactor">
    <cofactor evidence="9 10">
        <name>FAD</name>
        <dbReference type="ChEBI" id="CHEBI:57692"/>
    </cofactor>
    <text evidence="9 10">Binds 1 FAD per dimer.</text>
</comment>
<comment type="subunit">
    <text evidence="3 9">Heterodimer of an alpha and a beta subunit.</text>
</comment>
<dbReference type="SUPFAM" id="SSF52467">
    <property type="entry name" value="DHS-like NAD/FAD-binding domain"/>
    <property type="match status" value="1"/>
</dbReference>
<evidence type="ECO:0000256" key="9">
    <source>
        <dbReference type="PIRNR" id="PIRNR000089"/>
    </source>
</evidence>
<dbReference type="EMBL" id="ACFL01000337">
    <property type="protein sequence ID" value="EEU05339.1"/>
    <property type="molecule type" value="Genomic_DNA"/>
</dbReference>
<feature type="domain" description="Electron transfer flavoprotein alpha/beta-subunit N-terminal" evidence="11">
    <location>
        <begin position="25"/>
        <end position="211"/>
    </location>
</feature>
<dbReference type="GO" id="GO:0009055">
    <property type="term" value="F:electron transfer activity"/>
    <property type="evidence" value="ECO:0007669"/>
    <property type="project" value="InterPro"/>
</dbReference>
<dbReference type="PROSITE" id="PS00696">
    <property type="entry name" value="ETF_ALPHA"/>
    <property type="match status" value="1"/>
</dbReference>
<dbReference type="GO" id="GO:0005759">
    <property type="term" value="C:mitochondrial matrix"/>
    <property type="evidence" value="ECO:0007669"/>
    <property type="project" value="UniProtKB-SubCell"/>
</dbReference>
<dbReference type="InterPro" id="IPR001308">
    <property type="entry name" value="ETF_a/FixB"/>
</dbReference>
<feature type="binding site" evidence="10">
    <location>
        <begin position="272"/>
        <end position="276"/>
    </location>
    <ligand>
        <name>FAD</name>
        <dbReference type="ChEBI" id="CHEBI:57692"/>
    </ligand>
</feature>
<evidence type="ECO:0000313" key="12">
    <source>
        <dbReference type="EMBL" id="EEU05339.1"/>
    </source>
</evidence>
<evidence type="ECO:0000256" key="4">
    <source>
        <dbReference type="ARBA" id="ARBA00022448"/>
    </source>
</evidence>
<dbReference type="InterPro" id="IPR033947">
    <property type="entry name" value="ETF_alpha_N"/>
</dbReference>
<protein>
    <recommendedName>
        <fullName evidence="9">Probable electron transfer flavoprotein subunit alpha</fullName>
    </recommendedName>
</protein>
<dbReference type="InterPro" id="IPR014729">
    <property type="entry name" value="Rossmann-like_a/b/a_fold"/>
</dbReference>
<evidence type="ECO:0000256" key="5">
    <source>
        <dbReference type="ARBA" id="ARBA00022630"/>
    </source>
</evidence>
<proteinExistence type="inferred from homology"/>
<evidence type="ECO:0000256" key="2">
    <source>
        <dbReference type="ARBA" id="ARBA00005817"/>
    </source>
</evidence>
<evidence type="ECO:0000256" key="3">
    <source>
        <dbReference type="ARBA" id="ARBA00011355"/>
    </source>
</evidence>
<dbReference type="Gene3D" id="3.40.50.620">
    <property type="entry name" value="HUPs"/>
    <property type="match status" value="1"/>
</dbReference>
<dbReference type="PANTHER" id="PTHR43153:SF1">
    <property type="entry name" value="ELECTRON TRANSFER FLAVOPROTEIN SUBUNIT ALPHA, MITOCHONDRIAL"/>
    <property type="match status" value="1"/>
</dbReference>
<comment type="function">
    <text evidence="8 9">The electron transfer flavoprotein serves as a specific electron acceptor for several dehydrogenases, including five acyl-CoA dehydrogenases, glutaryl-CoA and sarcosine dehydrogenase. It transfers the electrons to the main mitochondrial respiratory chain via ETF-ubiquinone oxidoreductase (ETF dehydrogenase).</text>
</comment>
<comment type="subcellular location">
    <subcellularLocation>
        <location evidence="1 9">Mitochondrion matrix</location>
    </subcellularLocation>
</comment>
<dbReference type="FunFam" id="3.40.50.620:FF:000041">
    <property type="entry name" value="Electron transfer flavoprotein alpha subunit"/>
    <property type="match status" value="1"/>
</dbReference>
<organism evidence="12 13">
    <name type="scientific">Saccharomyces cerevisiae (strain JAY291)</name>
    <name type="common">Baker's yeast</name>
    <dbReference type="NCBI Taxonomy" id="574961"/>
    <lineage>
        <taxon>Eukaryota</taxon>
        <taxon>Fungi</taxon>
        <taxon>Dikarya</taxon>
        <taxon>Ascomycota</taxon>
        <taxon>Saccharomycotina</taxon>
        <taxon>Saccharomycetes</taxon>
        <taxon>Saccharomycetales</taxon>
        <taxon>Saccharomycetaceae</taxon>
        <taxon>Saccharomyces</taxon>
    </lineage>
</organism>
<keyword evidence="9" id="KW-0496">Mitochondrion</keyword>
<dbReference type="SUPFAM" id="SSF52402">
    <property type="entry name" value="Adenine nucleotide alpha hydrolases-like"/>
    <property type="match status" value="1"/>
</dbReference>
<evidence type="ECO:0000259" key="11">
    <source>
        <dbReference type="SMART" id="SM00893"/>
    </source>
</evidence>
<comment type="caution">
    <text evidence="12">The sequence shown here is derived from an EMBL/GenBank/DDBJ whole genome shotgun (WGS) entry which is preliminary data.</text>
</comment>
<feature type="binding site" evidence="10">
    <location>
        <position position="310"/>
    </location>
    <ligand>
        <name>FAD</name>
        <dbReference type="ChEBI" id="CHEBI:57692"/>
    </ligand>
</feature>
<feature type="binding site" evidence="10">
    <location>
        <position position="232"/>
    </location>
    <ligand>
        <name>FAD</name>
        <dbReference type="ChEBI" id="CHEBI:57692"/>
    </ligand>
</feature>
<evidence type="ECO:0000256" key="6">
    <source>
        <dbReference type="ARBA" id="ARBA00022827"/>
    </source>
</evidence>
<dbReference type="Pfam" id="PF01012">
    <property type="entry name" value="ETF"/>
    <property type="match status" value="1"/>
</dbReference>
<dbReference type="Gene3D" id="3.40.50.1220">
    <property type="entry name" value="TPP-binding domain"/>
    <property type="match status" value="1"/>
</dbReference>
<dbReference type="PANTHER" id="PTHR43153">
    <property type="entry name" value="ELECTRON TRANSFER FLAVOPROTEIN ALPHA"/>
    <property type="match status" value="1"/>
</dbReference>
<dbReference type="AlphaFoldDB" id="C7GV29"/>
<dbReference type="CDD" id="cd01715">
    <property type="entry name" value="ETF_alpha"/>
    <property type="match status" value="1"/>
</dbReference>
<dbReference type="Proteomes" id="UP000008073">
    <property type="component" value="Unassembled WGS sequence"/>
</dbReference>
<sequence>MFKSLAAVLPRASKAKFLQKNYASTLAFIESSKDGSVSRSSLSLLAAAQKLSNPITAVITGSKAEKTAEALKSSYSCSNLEKLVIFEDSKLDTCLPEQLTPLLVKLLKGGDYSHFVVSNSSVGKSVLPRVGALLDVQPVCEVTVIKDPKTFIRPIYAGNIISTIECQAEKKLLSIRASAFPPIAEGSMDSVTIEKRTDIPPCDLNVTWVKTILTKSERPELTSAQNVVIGGRALKDKETFEKLLSPLADVLHAAIGATRASVDNGLCDNSLQIGQTGKVVAPNLYIAIGVSGAVQHLAGMKDSKVIVAINNDPDAPIFNVADYGLQGDLYKIVPELTEKLGKYK</sequence>
<dbReference type="InterPro" id="IPR014731">
    <property type="entry name" value="ETF_asu_C"/>
</dbReference>
<dbReference type="FunFam" id="3.40.50.1220:FF:000001">
    <property type="entry name" value="Electron transfer flavoprotein, alpha subunit"/>
    <property type="match status" value="1"/>
</dbReference>
<feature type="binding site" evidence="10">
    <location>
        <begin position="289"/>
        <end position="296"/>
    </location>
    <ligand>
        <name>FAD</name>
        <dbReference type="ChEBI" id="CHEBI:57692"/>
    </ligand>
</feature>
<dbReference type="InterPro" id="IPR029035">
    <property type="entry name" value="DHS-like_NAD/FAD-binding_dom"/>
</dbReference>
<keyword evidence="7 9" id="KW-0249">Electron transport</keyword>
<feature type="binding site" evidence="10">
    <location>
        <begin position="258"/>
        <end position="259"/>
    </location>
    <ligand>
        <name>FAD</name>
        <dbReference type="ChEBI" id="CHEBI:57692"/>
    </ligand>
</feature>
<evidence type="ECO:0000256" key="8">
    <source>
        <dbReference type="ARBA" id="ARBA00025416"/>
    </source>
</evidence>
<dbReference type="InterPro" id="IPR018206">
    <property type="entry name" value="ETF_asu_C_CS"/>
</dbReference>
<dbReference type="PIRSF" id="PIRSF000089">
    <property type="entry name" value="Electra_flavoP_a"/>
    <property type="match status" value="1"/>
</dbReference>